<keyword evidence="6" id="KW-1185">Reference proteome</keyword>
<dbReference type="PIRSF" id="PIRSF000097">
    <property type="entry name" value="AKR"/>
    <property type="match status" value="1"/>
</dbReference>
<evidence type="ECO:0000256" key="2">
    <source>
        <dbReference type="ARBA" id="ARBA00022857"/>
    </source>
</evidence>
<sequence>MTTEKRKGSTEMNEPSAPTVRLTGGVELPRLGLGTWPMSGDKAERAVRSALEHGYRSIDTAAAYGNEKAVGRAIASSGLPREDVVVTTKLGNSEHGYGTALRACDRSLDELGLDHIDLYLIHWPMPSVNKYVETWRALIDLREQGRVRAIGVSNFKPAHIDRLVAETGVTPAVNQIELNPYTNRPAEREYHRAQGIVTESWSPLGPRTDLLREPVVTELAEKHGKQPGQVVLRWHMDLGLVATPKSSDAQRIAANIDVFDFSLSADEVTAITALDTGLRTPVDSDKPIGAPPAGIRTTT</sequence>
<dbReference type="Gene3D" id="3.20.20.100">
    <property type="entry name" value="NADP-dependent oxidoreductase domain"/>
    <property type="match status" value="1"/>
</dbReference>
<proteinExistence type="inferred from homology"/>
<organism evidence="5 6">
    <name type="scientific">Williamsia serinedens</name>
    <dbReference type="NCBI Taxonomy" id="391736"/>
    <lineage>
        <taxon>Bacteria</taxon>
        <taxon>Bacillati</taxon>
        <taxon>Actinomycetota</taxon>
        <taxon>Actinomycetes</taxon>
        <taxon>Mycobacteriales</taxon>
        <taxon>Nocardiaceae</taxon>
        <taxon>Williamsia</taxon>
    </lineage>
</organism>
<comment type="caution">
    <text evidence="5">The sequence shown here is derived from an EMBL/GenBank/DDBJ whole genome shotgun (WGS) entry which is preliminary data.</text>
</comment>
<dbReference type="Pfam" id="PF00248">
    <property type="entry name" value="Aldo_ket_red"/>
    <property type="match status" value="1"/>
</dbReference>
<dbReference type="PANTHER" id="PTHR43827">
    <property type="entry name" value="2,5-DIKETO-D-GLUCONIC ACID REDUCTASE"/>
    <property type="match status" value="1"/>
</dbReference>
<evidence type="ECO:0000256" key="1">
    <source>
        <dbReference type="ARBA" id="ARBA00007905"/>
    </source>
</evidence>
<dbReference type="InterPro" id="IPR023210">
    <property type="entry name" value="NADP_OxRdtase_dom"/>
</dbReference>
<dbReference type="InterPro" id="IPR020471">
    <property type="entry name" value="AKR"/>
</dbReference>
<keyword evidence="3" id="KW-0560">Oxidoreductase</keyword>
<feature type="domain" description="NADP-dependent oxidoreductase" evidence="4">
    <location>
        <begin position="31"/>
        <end position="275"/>
    </location>
</feature>
<evidence type="ECO:0000256" key="3">
    <source>
        <dbReference type="ARBA" id="ARBA00023002"/>
    </source>
</evidence>
<reference evidence="5 6" key="1">
    <citation type="submission" date="2022-06" db="EMBL/GenBank/DDBJ databases">
        <title>Genomic Encyclopedia of Archaeal and Bacterial Type Strains, Phase II (KMG-II): from individual species to whole genera.</title>
        <authorList>
            <person name="Goeker M."/>
        </authorList>
    </citation>
    <scope>NUCLEOTIDE SEQUENCE [LARGE SCALE GENOMIC DNA]</scope>
    <source>
        <strain evidence="5 6">DSM 45037</strain>
    </source>
</reference>
<name>A0ABT1H6Y8_9NOCA</name>
<dbReference type="PROSITE" id="PS00062">
    <property type="entry name" value="ALDOKETO_REDUCTASE_2"/>
    <property type="match status" value="1"/>
</dbReference>
<dbReference type="EMBL" id="JAMTCG010000010">
    <property type="protein sequence ID" value="MCP2163009.1"/>
    <property type="molecule type" value="Genomic_DNA"/>
</dbReference>
<dbReference type="SUPFAM" id="SSF51430">
    <property type="entry name" value="NAD(P)-linked oxidoreductase"/>
    <property type="match status" value="1"/>
</dbReference>
<dbReference type="Proteomes" id="UP001205740">
    <property type="component" value="Unassembled WGS sequence"/>
</dbReference>
<evidence type="ECO:0000313" key="6">
    <source>
        <dbReference type="Proteomes" id="UP001205740"/>
    </source>
</evidence>
<dbReference type="InterPro" id="IPR018170">
    <property type="entry name" value="Aldo/ket_reductase_CS"/>
</dbReference>
<keyword evidence="2" id="KW-0521">NADP</keyword>
<evidence type="ECO:0000313" key="5">
    <source>
        <dbReference type="EMBL" id="MCP2163009.1"/>
    </source>
</evidence>
<dbReference type="PROSITE" id="PS00798">
    <property type="entry name" value="ALDOKETO_REDUCTASE_1"/>
    <property type="match status" value="1"/>
</dbReference>
<evidence type="ECO:0000259" key="4">
    <source>
        <dbReference type="Pfam" id="PF00248"/>
    </source>
</evidence>
<accession>A0ABT1H6Y8</accession>
<comment type="similarity">
    <text evidence="1">Belongs to the aldo/keto reductase family.</text>
</comment>
<dbReference type="PRINTS" id="PR00069">
    <property type="entry name" value="ALDKETRDTASE"/>
</dbReference>
<gene>
    <name evidence="5" type="ORF">LX12_004222</name>
</gene>
<dbReference type="InterPro" id="IPR036812">
    <property type="entry name" value="NAD(P)_OxRdtase_dom_sf"/>
</dbReference>
<dbReference type="PANTHER" id="PTHR43827:SF3">
    <property type="entry name" value="NADP-DEPENDENT OXIDOREDUCTASE DOMAIN-CONTAINING PROTEIN"/>
    <property type="match status" value="1"/>
</dbReference>
<protein>
    <submittedName>
        <fullName evidence="5">Aldo/keto reductase</fullName>
    </submittedName>
</protein>